<accession>A0A813W718</accession>
<dbReference type="InterPro" id="IPR013320">
    <property type="entry name" value="ConA-like_dom_sf"/>
</dbReference>
<organism evidence="3 6">
    <name type="scientific">Adineta ricciae</name>
    <name type="common">Rotifer</name>
    <dbReference type="NCBI Taxonomy" id="249248"/>
    <lineage>
        <taxon>Eukaryota</taxon>
        <taxon>Metazoa</taxon>
        <taxon>Spiralia</taxon>
        <taxon>Gnathifera</taxon>
        <taxon>Rotifera</taxon>
        <taxon>Eurotatoria</taxon>
        <taxon>Bdelloidea</taxon>
        <taxon>Adinetida</taxon>
        <taxon>Adinetidae</taxon>
        <taxon>Adineta</taxon>
    </lineage>
</organism>
<evidence type="ECO:0000256" key="2">
    <source>
        <dbReference type="SAM" id="MobiDB-lite"/>
    </source>
</evidence>
<evidence type="ECO:0000256" key="1">
    <source>
        <dbReference type="SAM" id="Coils"/>
    </source>
</evidence>
<dbReference type="Proteomes" id="UP000663828">
    <property type="component" value="Unassembled WGS sequence"/>
</dbReference>
<feature type="region of interest" description="Disordered" evidence="2">
    <location>
        <begin position="193"/>
        <end position="243"/>
    </location>
</feature>
<dbReference type="AlphaFoldDB" id="A0A813W718"/>
<dbReference type="SUPFAM" id="SSF49899">
    <property type="entry name" value="Concanavalin A-like lectins/glucanases"/>
    <property type="match status" value="1"/>
</dbReference>
<feature type="compositionally biased region" description="Basic and acidic residues" evidence="2">
    <location>
        <begin position="193"/>
        <end position="202"/>
    </location>
</feature>
<evidence type="ECO:0000313" key="6">
    <source>
        <dbReference type="Proteomes" id="UP000663852"/>
    </source>
</evidence>
<dbReference type="InterPro" id="IPR043136">
    <property type="entry name" value="B30.2/SPRY_sf"/>
</dbReference>
<dbReference type="Gene3D" id="2.60.120.920">
    <property type="match status" value="1"/>
</dbReference>
<comment type="caution">
    <text evidence="3">The sequence shown here is derived from an EMBL/GenBank/DDBJ whole genome shotgun (WGS) entry which is preliminary data.</text>
</comment>
<protein>
    <recommendedName>
        <fullName evidence="7">B box-type domain-containing protein</fullName>
    </recommendedName>
</protein>
<dbReference type="Proteomes" id="UP000663852">
    <property type="component" value="Unassembled WGS sequence"/>
</dbReference>
<evidence type="ECO:0000313" key="5">
    <source>
        <dbReference type="Proteomes" id="UP000663828"/>
    </source>
</evidence>
<proteinExistence type="predicted"/>
<evidence type="ECO:0000313" key="3">
    <source>
        <dbReference type="EMBL" id="CAF0850815.1"/>
    </source>
</evidence>
<evidence type="ECO:0000313" key="4">
    <source>
        <dbReference type="EMBL" id="CAF1287978.1"/>
    </source>
</evidence>
<name>A0A813W718_ADIRI</name>
<dbReference type="EMBL" id="CAJNOR010002393">
    <property type="protein sequence ID" value="CAF1287978.1"/>
    <property type="molecule type" value="Genomic_DNA"/>
</dbReference>
<feature type="compositionally biased region" description="Basic and acidic residues" evidence="2">
    <location>
        <begin position="211"/>
        <end position="223"/>
    </location>
</feature>
<sequence>MAAVIGKKPCAKCNKGEGGGVTTCNGCRQIFCTKHFVEHRLELSHQMDTISQDHDILRDELAKDSSAHSILTRIDNWEQESISRIQAAAENARIELRQYVDRTKSDLKCSVEKMTTELQLSQKSDDFTENDLKRWTEKLKELRKKLDTPAILSIDNEDEVKSSITLIRIHEKQRPSTPTIRTPDHRSHCLKESNHTMADRQQRSSTPILRTCDHRHPSNRDHIPTLADKQQRPSTPTLRPLDHRLSNSTTMEKFEEIDGKAVLSEDNLVVTCCLASILTQPIVYGVNRYSTGKHQIRFRIEKMGDQRLFFGVIRSLENISRSGQAQNNNNFSLYGWWDLNETIVNGKTQTSKYRSIVTTGDELTLILDCENKQIQLQHHRTKRLAQCSLDLDKCPFPWKIVIRLQSAGDCIRILR</sequence>
<gene>
    <name evidence="3" type="ORF">EDS130_LOCUS7306</name>
    <name evidence="4" type="ORF">XAT740_LOCUS28178</name>
</gene>
<dbReference type="OrthoDB" id="9987093at2759"/>
<evidence type="ECO:0008006" key="7">
    <source>
        <dbReference type="Google" id="ProtNLM"/>
    </source>
</evidence>
<keyword evidence="1" id="KW-0175">Coiled coil</keyword>
<keyword evidence="5" id="KW-1185">Reference proteome</keyword>
<dbReference type="EMBL" id="CAJNOJ010000022">
    <property type="protein sequence ID" value="CAF0850815.1"/>
    <property type="molecule type" value="Genomic_DNA"/>
</dbReference>
<reference evidence="3" key="1">
    <citation type="submission" date="2021-02" db="EMBL/GenBank/DDBJ databases">
        <authorList>
            <person name="Nowell W R."/>
        </authorList>
    </citation>
    <scope>NUCLEOTIDE SEQUENCE</scope>
</reference>
<feature type="coiled-coil region" evidence="1">
    <location>
        <begin position="82"/>
        <end position="145"/>
    </location>
</feature>